<gene>
    <name evidence="2" type="ORF">ACFPN1_15010</name>
</gene>
<comment type="caution">
    <text evidence="2">The sequence shown here is derived from an EMBL/GenBank/DDBJ whole genome shotgun (WGS) entry which is preliminary data.</text>
</comment>
<feature type="chain" id="PRO_5046950376" description="Lipoprotein" evidence="1">
    <location>
        <begin position="20"/>
        <end position="170"/>
    </location>
</feature>
<dbReference type="PROSITE" id="PS51257">
    <property type="entry name" value="PROKAR_LIPOPROTEIN"/>
    <property type="match status" value="1"/>
</dbReference>
<evidence type="ECO:0008006" key="4">
    <source>
        <dbReference type="Google" id="ProtNLM"/>
    </source>
</evidence>
<organism evidence="2 3">
    <name type="scientific">Lysobacter yangpyeongensis</name>
    <dbReference type="NCBI Taxonomy" id="346182"/>
    <lineage>
        <taxon>Bacteria</taxon>
        <taxon>Pseudomonadati</taxon>
        <taxon>Pseudomonadota</taxon>
        <taxon>Gammaproteobacteria</taxon>
        <taxon>Lysobacterales</taxon>
        <taxon>Lysobacteraceae</taxon>
        <taxon>Lysobacter</taxon>
    </lineage>
</organism>
<dbReference type="Proteomes" id="UP001596036">
    <property type="component" value="Unassembled WGS sequence"/>
</dbReference>
<dbReference type="EMBL" id="JBHSNM010000007">
    <property type="protein sequence ID" value="MFC5571372.1"/>
    <property type="molecule type" value="Genomic_DNA"/>
</dbReference>
<keyword evidence="1" id="KW-0732">Signal</keyword>
<keyword evidence="3" id="KW-1185">Reference proteome</keyword>
<name>A0ABW0SQM3_9GAMM</name>
<proteinExistence type="predicted"/>
<reference evidence="3" key="1">
    <citation type="journal article" date="2019" name="Int. J. Syst. Evol. Microbiol.">
        <title>The Global Catalogue of Microorganisms (GCM) 10K type strain sequencing project: providing services to taxonomists for standard genome sequencing and annotation.</title>
        <authorList>
            <consortium name="The Broad Institute Genomics Platform"/>
            <consortium name="The Broad Institute Genome Sequencing Center for Infectious Disease"/>
            <person name="Wu L."/>
            <person name="Ma J."/>
        </authorList>
    </citation>
    <scope>NUCLEOTIDE SEQUENCE [LARGE SCALE GENOMIC DNA]</scope>
    <source>
        <strain evidence="3">KACC 11407</strain>
    </source>
</reference>
<protein>
    <recommendedName>
        <fullName evidence="4">Lipoprotein</fullName>
    </recommendedName>
</protein>
<evidence type="ECO:0000256" key="1">
    <source>
        <dbReference type="SAM" id="SignalP"/>
    </source>
</evidence>
<accession>A0ABW0SQM3</accession>
<evidence type="ECO:0000313" key="2">
    <source>
        <dbReference type="EMBL" id="MFC5571372.1"/>
    </source>
</evidence>
<dbReference type="RefSeq" id="WP_386755982.1">
    <property type="nucleotide sequence ID" value="NZ_JBHSNM010000007.1"/>
</dbReference>
<sequence>MRWMLALSLAAILASTACAPIARVEAGPLDASPAETGATGRAPNKASLADFEGDWSYANDCEFGHYANLSLKRSGNAVLGDWSDGTRVRGTDGLLRGALKDNRLMLELCTNGNERGAEPYCPAFAGSHDFVERRGDALIWYRHYDDVTQYLVLERNPLQGSRKQGCEEDQ</sequence>
<evidence type="ECO:0000313" key="3">
    <source>
        <dbReference type="Proteomes" id="UP001596036"/>
    </source>
</evidence>
<feature type="signal peptide" evidence="1">
    <location>
        <begin position="1"/>
        <end position="19"/>
    </location>
</feature>